<dbReference type="KEGG" id="ago:AGOS_AEL108W"/>
<keyword evidence="2" id="KW-0812">Transmembrane</keyword>
<organism evidence="3 4">
    <name type="scientific">Eremothecium gossypii (strain ATCC 10895 / CBS 109.51 / FGSC 9923 / NRRL Y-1056)</name>
    <name type="common">Yeast</name>
    <name type="synonym">Ashbya gossypii</name>
    <dbReference type="NCBI Taxonomy" id="284811"/>
    <lineage>
        <taxon>Eukaryota</taxon>
        <taxon>Fungi</taxon>
        <taxon>Dikarya</taxon>
        <taxon>Ascomycota</taxon>
        <taxon>Saccharomycotina</taxon>
        <taxon>Saccharomycetes</taxon>
        <taxon>Saccharomycetales</taxon>
        <taxon>Saccharomycetaceae</taxon>
        <taxon>Eremothecium</taxon>
    </lineage>
</organism>
<accession>Q757X0</accession>
<keyword evidence="4" id="KW-1185">Reference proteome</keyword>
<dbReference type="Proteomes" id="UP000000591">
    <property type="component" value="Chromosome V"/>
</dbReference>
<sequence length="328" mass="34969">MAKTQTLNVAKNSQTASVAKLVADSPTLSHLQRYGAADALGRWLPWTLVSTVATLVVAVLATAKQYLVDAPGTPAAVKGAWVRLLAGAQALDAAVSTLVLRDGVDAFREQYVQHGTVGLWAAYFALDFTANVSNYVLRGLVRPLRVAYEPRREEATTPASSAGSDMPHLRELTNTTNALRRDISSKYIEPTRSMIESYLEPTRTKIEAEYIHPINERVESTKTLLNSTYDAAYETVSRTYEGNLSSHESVSRALVSTGVDLGSKTLEKIRAVTRSADGQPTETVNGAGTNGTHKTNGVAHGANGIHRAGIKAHANGNGKAAAGDENAA</sequence>
<dbReference type="OrthoDB" id="4065633at2759"/>
<keyword evidence="2" id="KW-1133">Transmembrane helix</keyword>
<protein>
    <submittedName>
        <fullName evidence="3">AEL108Wp</fullName>
    </submittedName>
</protein>
<evidence type="ECO:0000256" key="2">
    <source>
        <dbReference type="SAM" id="Phobius"/>
    </source>
</evidence>
<evidence type="ECO:0000256" key="1">
    <source>
        <dbReference type="SAM" id="MobiDB-lite"/>
    </source>
</evidence>
<dbReference type="Pfam" id="PF17316">
    <property type="entry name" value="Perilipin_2"/>
    <property type="match status" value="1"/>
</dbReference>
<feature type="transmembrane region" description="Helical" evidence="2">
    <location>
        <begin position="43"/>
        <end position="63"/>
    </location>
</feature>
<feature type="region of interest" description="Disordered" evidence="1">
    <location>
        <begin position="275"/>
        <end position="295"/>
    </location>
</feature>
<dbReference type="eggNOG" id="ENOG502RZ27">
    <property type="taxonomic scope" value="Eukaryota"/>
</dbReference>
<proteinExistence type="predicted"/>
<dbReference type="GeneID" id="4620942"/>
<gene>
    <name evidence="3" type="ORF">AGOS_AEL108W</name>
</gene>
<dbReference type="RefSeq" id="NP_984753.1">
    <property type="nucleotide sequence ID" value="NM_210107.1"/>
</dbReference>
<reference evidence="4" key="2">
    <citation type="journal article" date="2013" name="G3 (Bethesda)">
        <title>Genomes of Ashbya fungi isolated from insects reveal four mating-type loci, numerous translocations, lack of transposons, and distinct gene duplications.</title>
        <authorList>
            <person name="Dietrich F.S."/>
            <person name="Voegeli S."/>
            <person name="Kuo S."/>
            <person name="Philippsen P."/>
        </authorList>
    </citation>
    <scope>GENOME REANNOTATION</scope>
    <source>
        <strain evidence="4">ATCC 10895 / CBS 109.51 / FGSC 9923 / NRRL Y-1056</strain>
    </source>
</reference>
<reference evidence="3 4" key="1">
    <citation type="journal article" date="2004" name="Science">
        <title>The Ashbya gossypii genome as a tool for mapping the ancient Saccharomyces cerevisiae genome.</title>
        <authorList>
            <person name="Dietrich F.S."/>
            <person name="Voegeli S."/>
            <person name="Brachat S."/>
            <person name="Lerch A."/>
            <person name="Gates K."/>
            <person name="Steiner S."/>
            <person name="Mohr C."/>
            <person name="Pohlmann R."/>
            <person name="Luedi P."/>
            <person name="Choi S."/>
            <person name="Wing R.A."/>
            <person name="Flavier A."/>
            <person name="Gaffney T.D."/>
            <person name="Philippsen P."/>
        </authorList>
    </citation>
    <scope>NUCLEOTIDE SEQUENCE [LARGE SCALE GENOMIC DNA]</scope>
    <source>
        <strain evidence="4">ATCC 10895 / CBS 109.51 / FGSC 9923 / NRRL Y-1056</strain>
    </source>
</reference>
<dbReference type="EMBL" id="AE016818">
    <property type="protein sequence ID" value="AAS52577.1"/>
    <property type="molecule type" value="Genomic_DNA"/>
</dbReference>
<dbReference type="InParanoid" id="Q757X0"/>
<name>Q757X0_EREGS</name>
<dbReference type="FunCoup" id="Q757X0">
    <property type="interactions" value="200"/>
</dbReference>
<dbReference type="HOGENOM" id="CLU_062295_0_0_1"/>
<dbReference type="AlphaFoldDB" id="Q757X0"/>
<keyword evidence="2" id="KW-0472">Membrane</keyword>
<evidence type="ECO:0000313" key="3">
    <source>
        <dbReference type="EMBL" id="AAS52577.1"/>
    </source>
</evidence>
<evidence type="ECO:0000313" key="4">
    <source>
        <dbReference type="Proteomes" id="UP000000591"/>
    </source>
</evidence>
<feature type="compositionally biased region" description="Polar residues" evidence="1">
    <location>
        <begin position="276"/>
        <end position="295"/>
    </location>
</feature>